<name>A0AAW2JM29_9LAMI</name>
<evidence type="ECO:0000313" key="1">
    <source>
        <dbReference type="EMBL" id="KAL0294716.1"/>
    </source>
</evidence>
<organism evidence="1">
    <name type="scientific">Sesamum angustifolium</name>
    <dbReference type="NCBI Taxonomy" id="2727405"/>
    <lineage>
        <taxon>Eukaryota</taxon>
        <taxon>Viridiplantae</taxon>
        <taxon>Streptophyta</taxon>
        <taxon>Embryophyta</taxon>
        <taxon>Tracheophyta</taxon>
        <taxon>Spermatophyta</taxon>
        <taxon>Magnoliopsida</taxon>
        <taxon>eudicotyledons</taxon>
        <taxon>Gunneridae</taxon>
        <taxon>Pentapetalae</taxon>
        <taxon>asterids</taxon>
        <taxon>lamiids</taxon>
        <taxon>Lamiales</taxon>
        <taxon>Pedaliaceae</taxon>
        <taxon>Sesamum</taxon>
    </lineage>
</organism>
<comment type="caution">
    <text evidence="1">The sequence shown here is derived from an EMBL/GenBank/DDBJ whole genome shotgun (WGS) entry which is preliminary data.</text>
</comment>
<reference evidence="1" key="1">
    <citation type="submission" date="2020-06" db="EMBL/GenBank/DDBJ databases">
        <authorList>
            <person name="Li T."/>
            <person name="Hu X."/>
            <person name="Zhang T."/>
            <person name="Song X."/>
            <person name="Zhang H."/>
            <person name="Dai N."/>
            <person name="Sheng W."/>
            <person name="Hou X."/>
            <person name="Wei L."/>
        </authorList>
    </citation>
    <scope>NUCLEOTIDE SEQUENCE</scope>
    <source>
        <strain evidence="1">G01</strain>
        <tissue evidence="1">Leaf</tissue>
    </source>
</reference>
<dbReference type="AlphaFoldDB" id="A0AAW2JM29"/>
<reference evidence="1" key="2">
    <citation type="journal article" date="2024" name="Plant">
        <title>Genomic evolution and insights into agronomic trait innovations of Sesamum species.</title>
        <authorList>
            <person name="Miao H."/>
            <person name="Wang L."/>
            <person name="Qu L."/>
            <person name="Liu H."/>
            <person name="Sun Y."/>
            <person name="Le M."/>
            <person name="Wang Q."/>
            <person name="Wei S."/>
            <person name="Zheng Y."/>
            <person name="Lin W."/>
            <person name="Duan Y."/>
            <person name="Cao H."/>
            <person name="Xiong S."/>
            <person name="Wang X."/>
            <person name="Wei L."/>
            <person name="Li C."/>
            <person name="Ma Q."/>
            <person name="Ju M."/>
            <person name="Zhao R."/>
            <person name="Li G."/>
            <person name="Mu C."/>
            <person name="Tian Q."/>
            <person name="Mei H."/>
            <person name="Zhang T."/>
            <person name="Gao T."/>
            <person name="Zhang H."/>
        </authorList>
    </citation>
    <scope>NUCLEOTIDE SEQUENCE</scope>
    <source>
        <strain evidence="1">G01</strain>
    </source>
</reference>
<dbReference type="EMBL" id="JACGWK010000816">
    <property type="protein sequence ID" value="KAL0294716.1"/>
    <property type="molecule type" value="Genomic_DNA"/>
</dbReference>
<accession>A0AAW2JM29</accession>
<sequence length="132" mass="15280">MKMVRQNILGISLDENSIGCLPQSHFHVNRKSKTWGISLVDPKPIRKIMSKNPFTVILDNNKFKGTNYTDSLRELRIVLDYENLGYIMDKLVPQTLLTGSSSEERETFERWQAEHRKVRSIILASMSNDVQK</sequence>
<proteinExistence type="predicted"/>
<protein>
    <submittedName>
        <fullName evidence="1">Uncharacterized protein</fullName>
    </submittedName>
</protein>
<gene>
    <name evidence="1" type="ORF">Sangu_3212800</name>
</gene>